<dbReference type="Pfam" id="PF13632">
    <property type="entry name" value="Glyco_trans_2_3"/>
    <property type="match status" value="1"/>
</dbReference>
<feature type="domain" description="Glycosyltransferase 2-like" evidence="9">
    <location>
        <begin position="244"/>
        <end position="433"/>
    </location>
</feature>
<keyword evidence="6 8" id="KW-0472">Membrane</keyword>
<protein>
    <submittedName>
        <fullName evidence="10">Glycosyltransferase, catalytic subunit of cellulose synthase and poly-beta-1,6-N-acetylglucosamine synthase</fullName>
    </submittedName>
</protein>
<dbReference type="InterPro" id="IPR050321">
    <property type="entry name" value="Glycosyltr_2/OpgH_subfam"/>
</dbReference>
<evidence type="ECO:0000313" key="11">
    <source>
        <dbReference type="Proteomes" id="UP000198921"/>
    </source>
</evidence>
<proteinExistence type="predicted"/>
<feature type="transmembrane region" description="Helical" evidence="8">
    <location>
        <begin position="529"/>
        <end position="547"/>
    </location>
</feature>
<feature type="compositionally biased region" description="Low complexity" evidence="7">
    <location>
        <begin position="10"/>
        <end position="20"/>
    </location>
</feature>
<sequence length="629" mass="68374">MTLSPPAGPVPAAGSATSPSHPRSGLVPAPRHLAPPQPAADTQVVTVTPEGPVFPDTPAVVRSSRPATFGWLLGTRDRVTVGLLTAGWLTALVAFWAWWFRPERLVTWPGLVLNSALLLYLAIVPGYFMLAVNRLRGVSSQLPVPDVRVAFVVTKAPSEPWPVARATLEAMLAQDFPGAYDVWLCDEDPSESTAAWCRTRDVRVASRRGVPHYHRPHWPRRTRCKEGNLSWFYDNWGYADYDVVAQLDCDHVPGPTYLAEMVRPFADPAIGYVAAPSICDRNAASSWAARGRLFCEATFHGPFQTGHQRGMAPLSIGSHYAVRTVAVRDIGGVGPELAEDFSTSFLMTSAGWEGAFAHRAEAHGDGPHGFAAMVTQEFQWSRSLVTLLFGLVPRHLGRLAWRLRARFAFALSFYPLMVTTMALGLLLPPVAAVTGLPWVDADYVDFLLRWASVSVWLLAVTALLRRRGLLRPRQAPLLSWENWLYVLARWPWIGRGVLAAGLQRARPRQVGFAVTPKSRDGLEPLPTRLVLPYLAITVGLSTAALVGEVSTRAVGYVFLCLLGSLTYAVVSLAVPLLHAREAARALGVPTSSAVRRTVAVPVTAAVAALVPLGTAIALFPPYVTAVLGW</sequence>
<feature type="transmembrane region" description="Helical" evidence="8">
    <location>
        <begin position="79"/>
        <end position="99"/>
    </location>
</feature>
<feature type="transmembrane region" description="Helical" evidence="8">
    <location>
        <begin position="553"/>
        <end position="577"/>
    </location>
</feature>
<dbReference type="GO" id="GO:0016758">
    <property type="term" value="F:hexosyltransferase activity"/>
    <property type="evidence" value="ECO:0007669"/>
    <property type="project" value="TreeGrafter"/>
</dbReference>
<evidence type="ECO:0000259" key="9">
    <source>
        <dbReference type="Pfam" id="PF13632"/>
    </source>
</evidence>
<dbReference type="GO" id="GO:0005886">
    <property type="term" value="C:plasma membrane"/>
    <property type="evidence" value="ECO:0007669"/>
    <property type="project" value="TreeGrafter"/>
</dbReference>
<evidence type="ECO:0000256" key="1">
    <source>
        <dbReference type="ARBA" id="ARBA00004141"/>
    </source>
</evidence>
<keyword evidence="2" id="KW-0328">Glycosyltransferase</keyword>
<evidence type="ECO:0000256" key="5">
    <source>
        <dbReference type="ARBA" id="ARBA00022989"/>
    </source>
</evidence>
<gene>
    <name evidence="10" type="ORF">SAMN05660209_05142</name>
</gene>
<dbReference type="PANTHER" id="PTHR43867:SF2">
    <property type="entry name" value="CELLULOSE SYNTHASE CATALYTIC SUBUNIT A [UDP-FORMING]"/>
    <property type="match status" value="1"/>
</dbReference>
<evidence type="ECO:0000313" key="10">
    <source>
        <dbReference type="EMBL" id="SDZ23934.1"/>
    </source>
</evidence>
<keyword evidence="11" id="KW-1185">Reference proteome</keyword>
<reference evidence="11" key="1">
    <citation type="submission" date="2016-10" db="EMBL/GenBank/DDBJ databases">
        <authorList>
            <person name="Varghese N."/>
            <person name="Submissions S."/>
        </authorList>
    </citation>
    <scope>NUCLEOTIDE SEQUENCE [LARGE SCALE GENOMIC DNA]</scope>
    <source>
        <strain evidence="11">DSM 45422</strain>
    </source>
</reference>
<evidence type="ECO:0000256" key="6">
    <source>
        <dbReference type="ARBA" id="ARBA00023136"/>
    </source>
</evidence>
<dbReference type="PANTHER" id="PTHR43867">
    <property type="entry name" value="CELLULOSE SYNTHASE CATALYTIC SUBUNIT A [UDP-FORMING]"/>
    <property type="match status" value="1"/>
</dbReference>
<evidence type="ECO:0000256" key="8">
    <source>
        <dbReference type="SAM" id="Phobius"/>
    </source>
</evidence>
<dbReference type="InterPro" id="IPR001173">
    <property type="entry name" value="Glyco_trans_2-like"/>
</dbReference>
<dbReference type="EMBL" id="FNOT01000036">
    <property type="protein sequence ID" value="SDZ23934.1"/>
    <property type="molecule type" value="Genomic_DNA"/>
</dbReference>
<evidence type="ECO:0000256" key="4">
    <source>
        <dbReference type="ARBA" id="ARBA00022692"/>
    </source>
</evidence>
<evidence type="ECO:0000256" key="3">
    <source>
        <dbReference type="ARBA" id="ARBA00022679"/>
    </source>
</evidence>
<organism evidence="10 11">
    <name type="scientific">Geodermatophilus africanus</name>
    <dbReference type="NCBI Taxonomy" id="1137993"/>
    <lineage>
        <taxon>Bacteria</taxon>
        <taxon>Bacillati</taxon>
        <taxon>Actinomycetota</taxon>
        <taxon>Actinomycetes</taxon>
        <taxon>Geodermatophilales</taxon>
        <taxon>Geodermatophilaceae</taxon>
        <taxon>Geodermatophilus</taxon>
    </lineage>
</organism>
<dbReference type="Proteomes" id="UP000198921">
    <property type="component" value="Unassembled WGS sequence"/>
</dbReference>
<dbReference type="AlphaFoldDB" id="A0A1H3RDW7"/>
<feature type="transmembrane region" description="Helical" evidence="8">
    <location>
        <begin position="598"/>
        <end position="619"/>
    </location>
</feature>
<evidence type="ECO:0000256" key="2">
    <source>
        <dbReference type="ARBA" id="ARBA00022676"/>
    </source>
</evidence>
<keyword evidence="4 8" id="KW-0812">Transmembrane</keyword>
<comment type="subcellular location">
    <subcellularLocation>
        <location evidence="1">Membrane</location>
        <topology evidence="1">Multi-pass membrane protein</topology>
    </subcellularLocation>
</comment>
<evidence type="ECO:0000256" key="7">
    <source>
        <dbReference type="SAM" id="MobiDB-lite"/>
    </source>
</evidence>
<feature type="transmembrane region" description="Helical" evidence="8">
    <location>
        <begin position="407"/>
        <end position="427"/>
    </location>
</feature>
<dbReference type="Gene3D" id="3.90.550.10">
    <property type="entry name" value="Spore Coat Polysaccharide Biosynthesis Protein SpsA, Chain A"/>
    <property type="match status" value="1"/>
</dbReference>
<keyword evidence="3 10" id="KW-0808">Transferase</keyword>
<accession>A0A1H3RDW7</accession>
<name>A0A1H3RDW7_9ACTN</name>
<dbReference type="OrthoDB" id="9806824at2"/>
<feature type="transmembrane region" description="Helical" evidence="8">
    <location>
        <begin position="447"/>
        <end position="464"/>
    </location>
</feature>
<feature type="region of interest" description="Disordered" evidence="7">
    <location>
        <begin position="1"/>
        <end position="42"/>
    </location>
</feature>
<keyword evidence="5 8" id="KW-1133">Transmembrane helix</keyword>
<dbReference type="STRING" id="1137993.SAMN05660209_05142"/>
<dbReference type="SUPFAM" id="SSF53448">
    <property type="entry name" value="Nucleotide-diphospho-sugar transferases"/>
    <property type="match status" value="1"/>
</dbReference>
<dbReference type="InterPro" id="IPR029044">
    <property type="entry name" value="Nucleotide-diphossugar_trans"/>
</dbReference>
<feature type="transmembrane region" description="Helical" evidence="8">
    <location>
        <begin position="111"/>
        <end position="132"/>
    </location>
</feature>